<accession>A0A6D2JU30</accession>
<evidence type="ECO:0000313" key="1">
    <source>
        <dbReference type="EMBL" id="CAA7044453.1"/>
    </source>
</evidence>
<sequence>KSGGYHILRDNNKNSCGLYFKEKSNFMRRLGDNRLRVFVLFEFKYVKVVAAKVTHLEVYCKRHTCCVWCRPTSLVVRRTTLVGKDNRW</sequence>
<gene>
    <name evidence="1" type="ORF">MERR_LOCUS31688</name>
</gene>
<reference evidence="1" key="1">
    <citation type="submission" date="2020-01" db="EMBL/GenBank/DDBJ databases">
        <authorList>
            <person name="Mishra B."/>
        </authorList>
    </citation>
    <scope>NUCLEOTIDE SEQUENCE [LARGE SCALE GENOMIC DNA]</scope>
</reference>
<name>A0A6D2JU30_9BRAS</name>
<dbReference type="EMBL" id="CACVBM020001300">
    <property type="protein sequence ID" value="CAA7044453.1"/>
    <property type="molecule type" value="Genomic_DNA"/>
</dbReference>
<evidence type="ECO:0000313" key="2">
    <source>
        <dbReference type="Proteomes" id="UP000467841"/>
    </source>
</evidence>
<proteinExistence type="predicted"/>
<comment type="caution">
    <text evidence="1">The sequence shown here is derived from an EMBL/GenBank/DDBJ whole genome shotgun (WGS) entry which is preliminary data.</text>
</comment>
<dbReference type="AlphaFoldDB" id="A0A6D2JU30"/>
<feature type="non-terminal residue" evidence="1">
    <location>
        <position position="1"/>
    </location>
</feature>
<protein>
    <submittedName>
        <fullName evidence="1">Uncharacterized protein</fullName>
    </submittedName>
</protein>
<organism evidence="1 2">
    <name type="scientific">Microthlaspi erraticum</name>
    <dbReference type="NCBI Taxonomy" id="1685480"/>
    <lineage>
        <taxon>Eukaryota</taxon>
        <taxon>Viridiplantae</taxon>
        <taxon>Streptophyta</taxon>
        <taxon>Embryophyta</taxon>
        <taxon>Tracheophyta</taxon>
        <taxon>Spermatophyta</taxon>
        <taxon>Magnoliopsida</taxon>
        <taxon>eudicotyledons</taxon>
        <taxon>Gunneridae</taxon>
        <taxon>Pentapetalae</taxon>
        <taxon>rosids</taxon>
        <taxon>malvids</taxon>
        <taxon>Brassicales</taxon>
        <taxon>Brassicaceae</taxon>
        <taxon>Coluteocarpeae</taxon>
        <taxon>Microthlaspi</taxon>
    </lineage>
</organism>
<keyword evidence="2" id="KW-1185">Reference proteome</keyword>
<dbReference type="Proteomes" id="UP000467841">
    <property type="component" value="Unassembled WGS sequence"/>
</dbReference>